<feature type="compositionally biased region" description="Acidic residues" evidence="1">
    <location>
        <begin position="103"/>
        <end position="113"/>
    </location>
</feature>
<keyword evidence="5" id="KW-1185">Reference proteome</keyword>
<dbReference type="Proteomes" id="UP000429607">
    <property type="component" value="Unassembled WGS sequence"/>
</dbReference>
<feature type="region of interest" description="Disordered" evidence="1">
    <location>
        <begin position="24"/>
        <end position="63"/>
    </location>
</feature>
<evidence type="ECO:0000313" key="2">
    <source>
        <dbReference type="EMBL" id="KAE9027952.1"/>
    </source>
</evidence>
<gene>
    <name evidence="2" type="ORF">PR001_g11847</name>
    <name evidence="3" type="ORF">PR003_g13233</name>
</gene>
<feature type="region of interest" description="Disordered" evidence="1">
    <location>
        <begin position="75"/>
        <end position="119"/>
    </location>
</feature>
<dbReference type="EMBL" id="QXFV01000746">
    <property type="protein sequence ID" value="KAE9027952.1"/>
    <property type="molecule type" value="Genomic_DNA"/>
</dbReference>
<feature type="compositionally biased region" description="Low complexity" evidence="1">
    <location>
        <begin position="31"/>
        <end position="45"/>
    </location>
</feature>
<proteinExistence type="predicted"/>
<organism evidence="3 5">
    <name type="scientific">Phytophthora rubi</name>
    <dbReference type="NCBI Taxonomy" id="129364"/>
    <lineage>
        <taxon>Eukaryota</taxon>
        <taxon>Sar</taxon>
        <taxon>Stramenopiles</taxon>
        <taxon>Oomycota</taxon>
        <taxon>Peronosporomycetes</taxon>
        <taxon>Peronosporales</taxon>
        <taxon>Peronosporaceae</taxon>
        <taxon>Phytophthora</taxon>
    </lineage>
</organism>
<evidence type="ECO:0000313" key="3">
    <source>
        <dbReference type="EMBL" id="KAE9334998.1"/>
    </source>
</evidence>
<evidence type="ECO:0000313" key="4">
    <source>
        <dbReference type="Proteomes" id="UP000429607"/>
    </source>
</evidence>
<feature type="compositionally biased region" description="Polar residues" evidence="1">
    <location>
        <begin position="46"/>
        <end position="60"/>
    </location>
</feature>
<dbReference type="AlphaFoldDB" id="A0A6A4F771"/>
<evidence type="ECO:0000313" key="5">
    <source>
        <dbReference type="Proteomes" id="UP000434957"/>
    </source>
</evidence>
<accession>A0A6A4F771</accession>
<comment type="caution">
    <text evidence="3">The sequence shown here is derived from an EMBL/GenBank/DDBJ whole genome shotgun (WGS) entry which is preliminary data.</text>
</comment>
<reference evidence="3 5" key="1">
    <citation type="submission" date="2018-08" db="EMBL/GenBank/DDBJ databases">
        <title>Genomic investigation of the strawberry pathogen Phytophthora fragariae indicates pathogenicity is determined by transcriptional variation in three key races.</title>
        <authorList>
            <person name="Adams T.M."/>
            <person name="Armitage A.D."/>
            <person name="Sobczyk M.K."/>
            <person name="Bates H.J."/>
            <person name="Dunwell J.M."/>
            <person name="Nellist C.F."/>
            <person name="Harrison R.J."/>
        </authorList>
    </citation>
    <scope>NUCLEOTIDE SEQUENCE [LARGE SCALE GENOMIC DNA]</scope>
    <source>
        <strain evidence="2 4">SCRP249</strain>
        <strain evidence="3 5">SCRP333</strain>
    </source>
</reference>
<dbReference type="EMBL" id="QXFT01000829">
    <property type="protein sequence ID" value="KAE9334998.1"/>
    <property type="molecule type" value="Genomic_DNA"/>
</dbReference>
<name>A0A6A4F771_9STRA</name>
<protein>
    <submittedName>
        <fullName evidence="3">Uncharacterized protein</fullName>
    </submittedName>
</protein>
<sequence>MGHADGLSRLHSDTICAFTIADLLNDDSSNPGEGPVPVGEGSSPGQNGESTATSSPTTDGVLSEAVRAAMDELNEDGRSLVPLPSAYSGPEPTNDASDALTDAVDDELPEDEVSQTASSSVDFFVLDRERFQEEQKRPPGYRRSLRSWRTVLSL</sequence>
<evidence type="ECO:0000256" key="1">
    <source>
        <dbReference type="SAM" id="MobiDB-lite"/>
    </source>
</evidence>
<dbReference type="Proteomes" id="UP000434957">
    <property type="component" value="Unassembled WGS sequence"/>
</dbReference>